<proteinExistence type="inferred from homology"/>
<dbReference type="SUPFAM" id="SSF47729">
    <property type="entry name" value="IHF-like DNA-binding proteins"/>
    <property type="match status" value="1"/>
</dbReference>
<dbReference type="PANTHER" id="PTHR33175">
    <property type="entry name" value="DNA-BINDING PROTEIN HU"/>
    <property type="match status" value="1"/>
</dbReference>
<dbReference type="PRINTS" id="PR01727">
    <property type="entry name" value="DNABINDINGHU"/>
</dbReference>
<organism evidence="5 7">
    <name type="scientific">Porphyromonas cangingivalis</name>
    <dbReference type="NCBI Taxonomy" id="36874"/>
    <lineage>
        <taxon>Bacteria</taxon>
        <taxon>Pseudomonadati</taxon>
        <taxon>Bacteroidota</taxon>
        <taxon>Bacteroidia</taxon>
        <taxon>Bacteroidales</taxon>
        <taxon>Porphyromonadaceae</taxon>
        <taxon>Porphyromonas</taxon>
    </lineage>
</organism>
<dbReference type="PANTHER" id="PTHR33175:SF3">
    <property type="entry name" value="DNA-BINDING PROTEIN HU-BETA"/>
    <property type="match status" value="1"/>
</dbReference>
<dbReference type="GO" id="GO:0003677">
    <property type="term" value="F:DNA binding"/>
    <property type="evidence" value="ECO:0007669"/>
    <property type="project" value="UniProtKB-KW"/>
</dbReference>
<keyword evidence="3 5" id="KW-0238">DNA-binding</keyword>
<dbReference type="RefSeq" id="WP_025837655.1">
    <property type="nucleotide sequence ID" value="NZ_CALTZT010000081.1"/>
</dbReference>
<dbReference type="AlphaFoldDB" id="A0A099WUU9"/>
<reference evidence="6 8" key="2">
    <citation type="submission" date="2017-02" db="EMBL/GenBank/DDBJ databases">
        <authorList>
            <person name="Peterson S.W."/>
        </authorList>
    </citation>
    <scope>NUCLEOTIDE SEQUENCE [LARGE SCALE GENOMIC DNA]</scope>
    <source>
        <strain evidence="6 8">ATCC 700135</strain>
    </source>
</reference>
<evidence type="ECO:0000313" key="5">
    <source>
        <dbReference type="EMBL" id="KGN80394.1"/>
    </source>
</evidence>
<dbReference type="PROSITE" id="PS00045">
    <property type="entry name" value="HISTONE_LIKE"/>
    <property type="match status" value="1"/>
</dbReference>
<name>A0A099WUU9_PORCN</name>
<dbReference type="GO" id="GO:0030527">
    <property type="term" value="F:structural constituent of chromatin"/>
    <property type="evidence" value="ECO:0007669"/>
    <property type="project" value="InterPro"/>
</dbReference>
<dbReference type="InterPro" id="IPR010992">
    <property type="entry name" value="IHF-like_DNA-bd_dom_sf"/>
</dbReference>
<evidence type="ECO:0000313" key="8">
    <source>
        <dbReference type="Proteomes" id="UP000189956"/>
    </source>
</evidence>
<gene>
    <name evidence="5" type="ORF">HQ35_05335</name>
    <name evidence="6" type="ORF">SAMN02745205_01127</name>
</gene>
<evidence type="ECO:0000313" key="6">
    <source>
        <dbReference type="EMBL" id="SJZ53436.1"/>
    </source>
</evidence>
<keyword evidence="7" id="KW-1185">Reference proteome</keyword>
<dbReference type="Pfam" id="PF00216">
    <property type="entry name" value="Bac_DNA_binding"/>
    <property type="match status" value="1"/>
</dbReference>
<dbReference type="EMBL" id="JQJD01000040">
    <property type="protein sequence ID" value="KGN80394.1"/>
    <property type="molecule type" value="Genomic_DNA"/>
</dbReference>
<dbReference type="GO" id="GO:0005829">
    <property type="term" value="C:cytosol"/>
    <property type="evidence" value="ECO:0007669"/>
    <property type="project" value="TreeGrafter"/>
</dbReference>
<evidence type="ECO:0000256" key="1">
    <source>
        <dbReference type="ARBA" id="ARBA00010529"/>
    </source>
</evidence>
<dbReference type="eggNOG" id="COG0776">
    <property type="taxonomic scope" value="Bacteria"/>
</dbReference>
<evidence type="ECO:0000256" key="3">
    <source>
        <dbReference type="ARBA" id="ARBA00023125"/>
    </source>
</evidence>
<keyword evidence="2" id="KW-0226">DNA condensation</keyword>
<comment type="similarity">
    <text evidence="1 4">Belongs to the bacterial histone-like protein family.</text>
</comment>
<dbReference type="Proteomes" id="UP000030125">
    <property type="component" value="Unassembled WGS sequence"/>
</dbReference>
<sequence>MNKTEFISAVAEKAGATKVDTKAIVDAAVAVIAEEMKKGEKVAILGFGTFSVVERAKREGFNPRTKEKIKIPARKIVKFKPGSDLDIVK</sequence>
<evidence type="ECO:0000256" key="4">
    <source>
        <dbReference type="RuleBase" id="RU003939"/>
    </source>
</evidence>
<evidence type="ECO:0000313" key="7">
    <source>
        <dbReference type="Proteomes" id="UP000030125"/>
    </source>
</evidence>
<dbReference type="CDD" id="cd13831">
    <property type="entry name" value="HU"/>
    <property type="match status" value="1"/>
</dbReference>
<dbReference type="OrthoDB" id="9799835at2"/>
<dbReference type="Gene3D" id="4.10.520.10">
    <property type="entry name" value="IHF-like DNA-binding proteins"/>
    <property type="match status" value="1"/>
</dbReference>
<dbReference type="InterPro" id="IPR000119">
    <property type="entry name" value="Hist_DNA-bd"/>
</dbReference>
<dbReference type="Proteomes" id="UP000189956">
    <property type="component" value="Unassembled WGS sequence"/>
</dbReference>
<reference evidence="5 7" key="1">
    <citation type="submission" date="2014-08" db="EMBL/GenBank/DDBJ databases">
        <title>Porphyromonas cangingivalis strain:COT-109_OH1386 Genome sequencing.</title>
        <authorList>
            <person name="Wallis C."/>
            <person name="Deusch O."/>
            <person name="O'Flynn C."/>
            <person name="Davis I."/>
            <person name="Jospin G."/>
            <person name="Darling A.E."/>
            <person name="Coil D.A."/>
            <person name="Alexiev A."/>
            <person name="Horsfall A."/>
            <person name="Kirkwood N."/>
            <person name="Harris S."/>
            <person name="Eisen J.A."/>
        </authorList>
    </citation>
    <scope>NUCLEOTIDE SEQUENCE [LARGE SCALE GENOMIC DNA]</scope>
    <source>
        <strain evidence="7">COT-109 OH1386</strain>
        <strain evidence="5">COT-109_OH1386</strain>
    </source>
</reference>
<dbReference type="InterPro" id="IPR020816">
    <property type="entry name" value="Histone-like_DNA-bd_CS"/>
</dbReference>
<dbReference type="EMBL" id="FUWL01000007">
    <property type="protein sequence ID" value="SJZ53436.1"/>
    <property type="molecule type" value="Genomic_DNA"/>
</dbReference>
<accession>A0A099WUU9</accession>
<dbReference type="GO" id="GO:0030261">
    <property type="term" value="P:chromosome condensation"/>
    <property type="evidence" value="ECO:0007669"/>
    <property type="project" value="UniProtKB-KW"/>
</dbReference>
<evidence type="ECO:0000256" key="2">
    <source>
        <dbReference type="ARBA" id="ARBA00023067"/>
    </source>
</evidence>
<dbReference type="SMART" id="SM00411">
    <property type="entry name" value="BHL"/>
    <property type="match status" value="1"/>
</dbReference>
<protein>
    <submittedName>
        <fullName evidence="5 6">DNA-binding protein</fullName>
    </submittedName>
</protein>
<dbReference type="STRING" id="36874.HQ34_03380"/>